<sequence length="158" mass="16777">MARTTPATRALDSAGIPYELIEYTMQAHEDGYGQAVVTATGQAPEQVFKTLMVIHDRTLIAAMVPVAAKLDLKAVARALGVKNVQMAPQAQAERASGYKVGGISALGQRQPHPSLLDVSAMGFDKIYISGGQRGLEIGIAPQDLVDTTDADIVEIARF</sequence>
<dbReference type="NCBIfam" id="TIGR00011">
    <property type="entry name" value="YbaK_EbsC"/>
    <property type="match status" value="1"/>
</dbReference>
<keyword evidence="7" id="KW-1185">Reference proteome</keyword>
<keyword evidence="2 4" id="KW-0648">Protein biosynthesis</keyword>
<dbReference type="Pfam" id="PF04073">
    <property type="entry name" value="tRNA_edit"/>
    <property type="match status" value="1"/>
</dbReference>
<gene>
    <name evidence="6" type="ORF">ZBT109_0715</name>
</gene>
<dbReference type="PANTHER" id="PTHR30411:SF0">
    <property type="entry name" value="CYS-TRNA(PRO)_CYS-TRNA(CYS) DEACYLASE YBAK"/>
    <property type="match status" value="1"/>
</dbReference>
<evidence type="ECO:0000256" key="1">
    <source>
        <dbReference type="ARBA" id="ARBA00009798"/>
    </source>
</evidence>
<dbReference type="GO" id="GO:0006412">
    <property type="term" value="P:translation"/>
    <property type="evidence" value="ECO:0007669"/>
    <property type="project" value="UniProtKB-KW"/>
</dbReference>
<dbReference type="PANTHER" id="PTHR30411">
    <property type="entry name" value="CYTOPLASMIC PROTEIN"/>
    <property type="match status" value="1"/>
</dbReference>
<dbReference type="OrthoDB" id="9809296at2"/>
<dbReference type="STRING" id="1123510.GCA_000620025_02223"/>
<keyword evidence="3 4" id="KW-0456">Lyase</keyword>
<dbReference type="InterPro" id="IPR007214">
    <property type="entry name" value="YbaK/aa-tRNA-synth-assoc-dom"/>
</dbReference>
<dbReference type="CDD" id="cd00002">
    <property type="entry name" value="YbaK_deacylase"/>
    <property type="match status" value="1"/>
</dbReference>
<accession>A0A348HCY9</accession>
<dbReference type="KEGG" id="zpl:ZBT109_0715"/>
<evidence type="ECO:0000313" key="6">
    <source>
        <dbReference type="EMBL" id="BBG29491.1"/>
    </source>
</evidence>
<reference evidence="6 7" key="1">
    <citation type="submission" date="2018-09" db="EMBL/GenBank/DDBJ databases">
        <title>Zymobacter palmae IAM14233 (=T109) whole genome analysis.</title>
        <authorList>
            <person name="Yanase H."/>
        </authorList>
    </citation>
    <scope>NUCLEOTIDE SEQUENCE [LARGE SCALE GENOMIC DNA]</scope>
    <source>
        <strain evidence="6 7">IAM14233</strain>
    </source>
</reference>
<evidence type="ECO:0000256" key="3">
    <source>
        <dbReference type="ARBA" id="ARBA00023239"/>
    </source>
</evidence>
<dbReference type="SUPFAM" id="SSF55826">
    <property type="entry name" value="YbaK/ProRS associated domain"/>
    <property type="match status" value="1"/>
</dbReference>
<proteinExistence type="inferred from homology"/>
<dbReference type="InterPro" id="IPR004369">
    <property type="entry name" value="Prolyl-tRNA_editing_YbaK/EbsC"/>
</dbReference>
<evidence type="ECO:0000313" key="7">
    <source>
        <dbReference type="Proteomes" id="UP000267342"/>
    </source>
</evidence>
<name>A0A348HCY9_9GAMM</name>
<dbReference type="GO" id="GO:0002161">
    <property type="term" value="F:aminoacyl-tRNA deacylase activity"/>
    <property type="evidence" value="ECO:0007669"/>
    <property type="project" value="InterPro"/>
</dbReference>
<dbReference type="AlphaFoldDB" id="A0A348HCY9"/>
<dbReference type="Proteomes" id="UP000267342">
    <property type="component" value="Chromosome"/>
</dbReference>
<dbReference type="GO" id="GO:0016829">
    <property type="term" value="F:lyase activity"/>
    <property type="evidence" value="ECO:0007669"/>
    <property type="project" value="UniProtKB-KW"/>
</dbReference>
<evidence type="ECO:0000256" key="4">
    <source>
        <dbReference type="PIRNR" id="PIRNR006181"/>
    </source>
</evidence>
<dbReference type="PIRSF" id="PIRSF006181">
    <property type="entry name" value="EbsC_YbaK"/>
    <property type="match status" value="1"/>
</dbReference>
<dbReference type="RefSeq" id="WP_027705297.1">
    <property type="nucleotide sequence ID" value="NZ_AP018933.1"/>
</dbReference>
<protein>
    <recommendedName>
        <fullName evidence="4">Cys-tRNA(Pro)/Cys-tRNA(Cys) deacylase</fullName>
        <ecNumber evidence="4">4.2.-.-</ecNumber>
    </recommendedName>
</protein>
<comment type="similarity">
    <text evidence="1 4">Belongs to the prolyl-tRNA editing family. YbaK/EbsC subfamily.</text>
</comment>
<dbReference type="EC" id="4.2.-.-" evidence="4"/>
<dbReference type="EMBL" id="AP018933">
    <property type="protein sequence ID" value="BBG29491.1"/>
    <property type="molecule type" value="Genomic_DNA"/>
</dbReference>
<evidence type="ECO:0000259" key="5">
    <source>
        <dbReference type="Pfam" id="PF04073"/>
    </source>
</evidence>
<evidence type="ECO:0000256" key="2">
    <source>
        <dbReference type="ARBA" id="ARBA00022917"/>
    </source>
</evidence>
<feature type="domain" description="YbaK/aminoacyl-tRNA synthetase-associated" evidence="5">
    <location>
        <begin position="35"/>
        <end position="146"/>
    </location>
</feature>
<dbReference type="InterPro" id="IPR036754">
    <property type="entry name" value="YbaK/aa-tRNA-synt-asso_dom_sf"/>
</dbReference>
<organism evidence="6 7">
    <name type="scientific">Zymobacter palmae</name>
    <dbReference type="NCBI Taxonomy" id="33074"/>
    <lineage>
        <taxon>Bacteria</taxon>
        <taxon>Pseudomonadati</taxon>
        <taxon>Pseudomonadota</taxon>
        <taxon>Gammaproteobacteria</taxon>
        <taxon>Oceanospirillales</taxon>
        <taxon>Halomonadaceae</taxon>
        <taxon>Zymobacter group</taxon>
        <taxon>Zymobacter</taxon>
    </lineage>
</organism>
<dbReference type="Gene3D" id="3.90.960.10">
    <property type="entry name" value="YbaK/aminoacyl-tRNA synthetase-associated domain"/>
    <property type="match status" value="1"/>
</dbReference>